<dbReference type="EMBL" id="CM047944">
    <property type="protein sequence ID" value="KAI9898971.1"/>
    <property type="molecule type" value="Genomic_DNA"/>
</dbReference>
<dbReference type="Proteomes" id="UP001163324">
    <property type="component" value="Chromosome 5"/>
</dbReference>
<evidence type="ECO:0000313" key="2">
    <source>
        <dbReference type="Proteomes" id="UP001163324"/>
    </source>
</evidence>
<gene>
    <name evidence="1" type="ORF">N3K66_005432</name>
</gene>
<protein>
    <submittedName>
        <fullName evidence="1">Uncharacterized protein</fullName>
    </submittedName>
</protein>
<proteinExistence type="predicted"/>
<accession>A0ACC0UXZ2</accession>
<sequence length="390" mass="42855">MGEEARDLEASPRPSLRAPTLGYLVDHNVNWSWFTCTQSTGAVAIALSQCPKQFRGLQTIGAAVFVFNLALWLAFTALMALRWARRPSSVRRCFTQPPECFFWPSFLLTLATVVACAHRFGAPHCGPWLTTAVRVCFWAYAGVSFVSTTAHFAVVFRHTPVTALDMNPAWLLLVYGTMLTGTLAAIIAEGQPEEHRLPVIVAGVAYQGFGWVAALLVLPWYLGRLMERGWPAPSLAPGLFITVGASGYTIAALIGNAQAVPAGRGYFAAHPSAPEVLLVLATWAGIFLWLFTLWLFGIALIMTLGQVAKWEDGRWVLCMSFNNTFWALVFPNVGFTLGTIYLGQQLESEAILWVSTVVIILLVIVWLLDMYLAAKNAFFTLFRGSKSSLL</sequence>
<comment type="caution">
    <text evidence="1">The sequence shown here is derived from an EMBL/GenBank/DDBJ whole genome shotgun (WGS) entry which is preliminary data.</text>
</comment>
<organism evidence="1 2">
    <name type="scientific">Trichothecium roseum</name>
    <dbReference type="NCBI Taxonomy" id="47278"/>
    <lineage>
        <taxon>Eukaryota</taxon>
        <taxon>Fungi</taxon>
        <taxon>Dikarya</taxon>
        <taxon>Ascomycota</taxon>
        <taxon>Pezizomycotina</taxon>
        <taxon>Sordariomycetes</taxon>
        <taxon>Hypocreomycetidae</taxon>
        <taxon>Hypocreales</taxon>
        <taxon>Hypocreales incertae sedis</taxon>
        <taxon>Trichothecium</taxon>
    </lineage>
</organism>
<name>A0ACC0UXZ2_9HYPO</name>
<reference evidence="1" key="1">
    <citation type="submission" date="2022-10" db="EMBL/GenBank/DDBJ databases">
        <title>Complete Genome of Trichothecium roseum strain YXFP-22015, a Plant Pathogen Isolated from Citrus.</title>
        <authorList>
            <person name="Wang Y."/>
            <person name="Zhu L."/>
        </authorList>
    </citation>
    <scope>NUCLEOTIDE SEQUENCE</scope>
    <source>
        <strain evidence="1">YXFP-22015</strain>
    </source>
</reference>
<keyword evidence="2" id="KW-1185">Reference proteome</keyword>
<evidence type="ECO:0000313" key="1">
    <source>
        <dbReference type="EMBL" id="KAI9898971.1"/>
    </source>
</evidence>